<evidence type="ECO:0000313" key="6">
    <source>
        <dbReference type="Proteomes" id="UP000613740"/>
    </source>
</evidence>
<dbReference type="Proteomes" id="UP000613740">
    <property type="component" value="Unassembled WGS sequence"/>
</dbReference>
<keyword evidence="3" id="KW-0812">Transmembrane</keyword>
<dbReference type="SUPFAM" id="SSF56112">
    <property type="entry name" value="Protein kinase-like (PK-like)"/>
    <property type="match status" value="1"/>
</dbReference>
<keyword evidence="1" id="KW-0833">Ubl conjugation pathway</keyword>
<dbReference type="InterPro" id="IPR049004">
    <property type="entry name" value="SVN-like_dom"/>
</dbReference>
<protein>
    <recommendedName>
        <fullName evidence="4">Scytovirin-like domain-containing protein</fullName>
    </recommendedName>
</protein>
<dbReference type="EMBL" id="JAEHOD010000014">
    <property type="protein sequence ID" value="KAG2449451.1"/>
    <property type="molecule type" value="Genomic_DNA"/>
</dbReference>
<name>A0A836B6X2_9CHLO</name>
<sequence>MDGTYRWNEMSTPAGPSTCTDGCQCDGNRTCSSSGVCETTLANDGTYGGTLPAPLPPARLPPAPHASDSSSSGKTTHPTNLIAGVAFAAAMVLVLCGALIAICYGRRRLQGKTKVANNSLSGVALPYLVGDRTASAGDEESAEVPGFAYFAAASLSAATASFSLTHLIGKLSPPEDPAAAVGYCGGGDAYVGWLPQGVIDDHPQGRNVAVWRLAWYGAFPQAPGAPEAALSHLDATARRLAALRHPHLLPVLGSCPDLPLLVYDLGVREVADFSAPLADVLQPPPAAPGGGFRAPPLGWQARIKVGEDVAAALVFLHERTPPMFCGVPLDVGRVVVDMATGAARLGFVGVSACLAAAAGHGAAPETGATQAREMEDVRALGVLLLRLLVGNVAGEAEALVGWVRGVLQYPRGDGGIGMALAGLALAAAARDGSSGSITCGVANSSSYSTQGCIAGGAIGSSAAVGDGGLAGGGAVGGRAGGSRGTEWPPEVALFLAELALRCASCTLQQGGVPDLRYEILPQLHQLRHHQRLPTGAAAP</sequence>
<feature type="compositionally biased region" description="Pro residues" evidence="2">
    <location>
        <begin position="53"/>
        <end position="64"/>
    </location>
</feature>
<gene>
    <name evidence="5" type="ORF">HYH02_005598</name>
</gene>
<keyword evidence="6" id="KW-1185">Reference proteome</keyword>
<dbReference type="InterPro" id="IPR011009">
    <property type="entry name" value="Kinase-like_dom_sf"/>
</dbReference>
<feature type="domain" description="Scytovirin-like" evidence="4">
    <location>
        <begin position="4"/>
        <end position="41"/>
    </location>
</feature>
<dbReference type="InterPro" id="IPR051348">
    <property type="entry name" value="U-box_ubiquitin_ligases"/>
</dbReference>
<evidence type="ECO:0000313" key="5">
    <source>
        <dbReference type="EMBL" id="KAG2449451.1"/>
    </source>
</evidence>
<accession>A0A836B6X2</accession>
<dbReference type="Pfam" id="PF20888">
    <property type="entry name" value="SVN"/>
    <property type="match status" value="1"/>
</dbReference>
<organism evidence="5 6">
    <name type="scientific">Chlamydomonas schloesseri</name>
    <dbReference type="NCBI Taxonomy" id="2026947"/>
    <lineage>
        <taxon>Eukaryota</taxon>
        <taxon>Viridiplantae</taxon>
        <taxon>Chlorophyta</taxon>
        <taxon>core chlorophytes</taxon>
        <taxon>Chlorophyceae</taxon>
        <taxon>CS clade</taxon>
        <taxon>Chlamydomonadales</taxon>
        <taxon>Chlamydomonadaceae</taxon>
        <taxon>Chlamydomonas</taxon>
    </lineage>
</organism>
<feature type="region of interest" description="Disordered" evidence="2">
    <location>
        <begin position="48"/>
        <end position="75"/>
    </location>
</feature>
<comment type="caution">
    <text evidence="5">The sequence shown here is derived from an EMBL/GenBank/DDBJ whole genome shotgun (WGS) entry which is preliminary data.</text>
</comment>
<dbReference type="PANTHER" id="PTHR45647">
    <property type="entry name" value="OS02G0152300 PROTEIN"/>
    <property type="match status" value="1"/>
</dbReference>
<feature type="transmembrane region" description="Helical" evidence="3">
    <location>
        <begin position="81"/>
        <end position="104"/>
    </location>
</feature>
<evidence type="ECO:0000256" key="1">
    <source>
        <dbReference type="ARBA" id="ARBA00022786"/>
    </source>
</evidence>
<reference evidence="5" key="1">
    <citation type="journal article" date="2020" name="bioRxiv">
        <title>Comparative genomics of Chlamydomonas.</title>
        <authorList>
            <person name="Craig R.J."/>
            <person name="Hasan A.R."/>
            <person name="Ness R.W."/>
            <person name="Keightley P.D."/>
        </authorList>
    </citation>
    <scope>NUCLEOTIDE SEQUENCE</scope>
    <source>
        <strain evidence="5">CCAP 11/173</strain>
    </source>
</reference>
<dbReference type="OrthoDB" id="1890790at2759"/>
<evidence type="ECO:0000256" key="2">
    <source>
        <dbReference type="SAM" id="MobiDB-lite"/>
    </source>
</evidence>
<evidence type="ECO:0000259" key="4">
    <source>
        <dbReference type="Pfam" id="PF20888"/>
    </source>
</evidence>
<evidence type="ECO:0000256" key="3">
    <source>
        <dbReference type="SAM" id="Phobius"/>
    </source>
</evidence>
<dbReference type="PANTHER" id="PTHR45647:SF139">
    <property type="entry name" value="OS02G0152300 PROTEIN"/>
    <property type="match status" value="1"/>
</dbReference>
<dbReference type="AlphaFoldDB" id="A0A836B6X2"/>
<keyword evidence="3" id="KW-1133">Transmembrane helix</keyword>
<keyword evidence="3" id="KW-0472">Membrane</keyword>
<proteinExistence type="predicted"/>